<evidence type="ECO:0000313" key="2">
    <source>
        <dbReference type="EMBL" id="KAJ8994344.1"/>
    </source>
</evidence>
<accession>A0AAN6F129</accession>
<evidence type="ECO:0000256" key="1">
    <source>
        <dbReference type="SAM" id="SignalP"/>
    </source>
</evidence>
<feature type="signal peptide" evidence="1">
    <location>
        <begin position="1"/>
        <end position="29"/>
    </location>
</feature>
<gene>
    <name evidence="2" type="ORF">HRR80_001066</name>
</gene>
<dbReference type="AlphaFoldDB" id="A0AAN6F129"/>
<comment type="caution">
    <text evidence="2">The sequence shown here is derived from an EMBL/GenBank/DDBJ whole genome shotgun (WGS) entry which is preliminary data.</text>
</comment>
<feature type="chain" id="PRO_5042829506" evidence="1">
    <location>
        <begin position="30"/>
        <end position="973"/>
    </location>
</feature>
<organism evidence="2 3">
    <name type="scientific">Exophiala dermatitidis</name>
    <name type="common">Black yeast-like fungus</name>
    <name type="synonym">Wangiella dermatitidis</name>
    <dbReference type="NCBI Taxonomy" id="5970"/>
    <lineage>
        <taxon>Eukaryota</taxon>
        <taxon>Fungi</taxon>
        <taxon>Dikarya</taxon>
        <taxon>Ascomycota</taxon>
        <taxon>Pezizomycotina</taxon>
        <taxon>Eurotiomycetes</taxon>
        <taxon>Chaetothyriomycetidae</taxon>
        <taxon>Chaetothyriales</taxon>
        <taxon>Herpotrichiellaceae</taxon>
        <taxon>Exophiala</taxon>
    </lineage>
</organism>
<proteinExistence type="predicted"/>
<evidence type="ECO:0000313" key="3">
    <source>
        <dbReference type="Proteomes" id="UP001161757"/>
    </source>
</evidence>
<reference evidence="2" key="1">
    <citation type="submission" date="2023-01" db="EMBL/GenBank/DDBJ databases">
        <title>Exophiala dermititidis isolated from Cystic Fibrosis Patient.</title>
        <authorList>
            <person name="Kurbessoian T."/>
            <person name="Crocker A."/>
            <person name="Murante D."/>
            <person name="Hogan D.A."/>
            <person name="Stajich J.E."/>
        </authorList>
    </citation>
    <scope>NUCLEOTIDE SEQUENCE</scope>
    <source>
        <strain evidence="2">Ex8</strain>
    </source>
</reference>
<protein>
    <submittedName>
        <fullName evidence="2">Uncharacterized protein</fullName>
    </submittedName>
</protein>
<name>A0AAN6F129_EXODE</name>
<dbReference type="EMBL" id="JAJGCB010000002">
    <property type="protein sequence ID" value="KAJ8994344.1"/>
    <property type="molecule type" value="Genomic_DNA"/>
</dbReference>
<dbReference type="Proteomes" id="UP001161757">
    <property type="component" value="Unassembled WGS sequence"/>
</dbReference>
<keyword evidence="1" id="KW-0732">Signal</keyword>
<sequence length="973" mass="105690">MKMKIKGWPPGFVLYFVVNLCLLAALLEAGPVSRSPTSVVTVLPAVVASTALYPVPTLSAKPADQQDRFMVTPREATVTIRDNNNDEVQPHDWALVCGKDTDRKLTMTCQKAPLSYYCSGKGSVVVKGRDDDVCSSACRCVNLYPSMSNCVLSYILANCYLARDGTVYDSQKQVVGHLNQAFIAPNGSIILTGSSTDSVPQLEAAAGSVDAIDPAPAIIERETDEALHDWALVCYNMERTAACAKAPYKYTCNHKGKLSYHESQMFCEIACECRDLNPPQRCILKLNLVTCTNKDGVVYDDAGRMIGTAADAKLLANGTLDFSSTASSQAINGDSEINDTLSVAVPAPVKRDSAAADHSYALVCGNKSWTQLCQKSKYGYYCNGNGALRNKGKEVSFCEVSCECIDLDPTPRCIINPAFAITCLVKGQAVYGEDGQLIGNVTEAFIHPNGTMDFTPLSITSRDMDRPDKWALLCHHQRHTDTCHGSYGYSCNGHNITFKTQDSVCDNFCTCSNPNDMHQCIDTSGGHTRCHIDDDDKVYKVNGTLMGPLLGNLENAIVQQDSTIDFSALSTQSLSLDSSTSVAGQNDSGDVSSVIKREADADMDHWMLYCISKEHTKTCRSPPISYTCHMGLVEHKNNADDFVCDRICTCIDNYPSQQCIPTKSFVAECPVKDNMVFHPNGTVLGKLTDAYVHANGTLDFSRPAMEQDLSPRFLLDQMHCNGDDGQPSGSLTQYCGQHGYSCAHDPSNLLSYLQHGSEVLDQCSNDCHCLRPFAGAAKVESLSEATADGDATSKLPENERRHPAGINKRSRSILQLMATGAMTDSTLIAPPSGISKNQSSDVYQLNCGNREDGPVFCSSSSLGYFCLANATLVRNSTDENTGVTWCDYYCKCIFRHPVPCVNEWNIPLCQEFWDGTVRDASNYSTVLGAIDDSWVMPNGSLLVDRGTPYVWQNNGTNSTNATAAGVPTSTGGY</sequence>